<dbReference type="KEGG" id="aqu:109584975"/>
<reference evidence="3" key="1">
    <citation type="journal article" date="2010" name="Nature">
        <title>The Amphimedon queenslandica genome and the evolution of animal complexity.</title>
        <authorList>
            <person name="Srivastava M."/>
            <person name="Simakov O."/>
            <person name="Chapman J."/>
            <person name="Fahey B."/>
            <person name="Gauthier M.E."/>
            <person name="Mitros T."/>
            <person name="Richards G.S."/>
            <person name="Conaco C."/>
            <person name="Dacre M."/>
            <person name="Hellsten U."/>
            <person name="Larroux C."/>
            <person name="Putnam N.H."/>
            <person name="Stanke M."/>
            <person name="Adamska M."/>
            <person name="Darling A."/>
            <person name="Degnan S.M."/>
            <person name="Oakley T.H."/>
            <person name="Plachetzki D.C."/>
            <person name="Zhai Y."/>
            <person name="Adamski M."/>
            <person name="Calcino A."/>
            <person name="Cummins S.F."/>
            <person name="Goodstein D.M."/>
            <person name="Harris C."/>
            <person name="Jackson D.J."/>
            <person name="Leys S.P."/>
            <person name="Shu S."/>
            <person name="Woodcroft B.J."/>
            <person name="Vervoort M."/>
            <person name="Kosik K.S."/>
            <person name="Manning G."/>
            <person name="Degnan B.M."/>
            <person name="Rokhsar D.S."/>
        </authorList>
    </citation>
    <scope>NUCLEOTIDE SEQUENCE [LARGE SCALE GENOMIC DNA]</scope>
</reference>
<dbReference type="Pfam" id="PF00531">
    <property type="entry name" value="Death"/>
    <property type="match status" value="1"/>
</dbReference>
<name>A0AAN0JHD1_AMPQE</name>
<feature type="domain" description="Death" evidence="1">
    <location>
        <begin position="257"/>
        <end position="324"/>
    </location>
</feature>
<sequence>MDCPTVPTVDNTDYTNNLFLSFLTTGLRHNTSLKQLSVPIPLIEKITTFVNVISQKNNLTELKVNFTLDHLCSLEKLTLMLFDQGLPAVTTILRSHATIKQLKIACMYDINFHSFETDKWIEKIHNFYLAIFIHPSLEYVEIQNTPLVQSFTFLKEMMIGIRREAQPKTQLLIVSTSVLSISSLLFFDDYGKSSDRTINDVRKEKEDSFDIHGEKNKKDYYEESSQGNMDAYTRILHINDWNEIVITLKDKNFPNDKWYDFGLHLKVTYNQLEVIKRDNRECTDCLYKCIAEWLKTGKATYRKLIDAVRGIKEDAVADNIEKHVK</sequence>
<dbReference type="CDD" id="cd01670">
    <property type="entry name" value="Death"/>
    <property type="match status" value="1"/>
</dbReference>
<evidence type="ECO:0000313" key="3">
    <source>
        <dbReference type="Proteomes" id="UP000007879"/>
    </source>
</evidence>
<dbReference type="InterPro" id="IPR011029">
    <property type="entry name" value="DEATH-like_dom_sf"/>
</dbReference>
<evidence type="ECO:0000259" key="1">
    <source>
        <dbReference type="PROSITE" id="PS50017"/>
    </source>
</evidence>
<dbReference type="SUPFAM" id="SSF47986">
    <property type="entry name" value="DEATH domain"/>
    <property type="match status" value="1"/>
</dbReference>
<dbReference type="Gene3D" id="1.10.533.10">
    <property type="entry name" value="Death Domain, Fas"/>
    <property type="match status" value="1"/>
</dbReference>
<dbReference type="EnsemblMetazoa" id="XM_020000881.1">
    <property type="protein sequence ID" value="XP_019856440.1"/>
    <property type="gene ID" value="LOC109584975"/>
</dbReference>
<dbReference type="AlphaFoldDB" id="A0AAN0JHD1"/>
<evidence type="ECO:0000313" key="2">
    <source>
        <dbReference type="EnsemblMetazoa" id="XP_019856440.1"/>
    </source>
</evidence>
<proteinExistence type="predicted"/>
<organism evidence="2 3">
    <name type="scientific">Amphimedon queenslandica</name>
    <name type="common">Sponge</name>
    <dbReference type="NCBI Taxonomy" id="400682"/>
    <lineage>
        <taxon>Eukaryota</taxon>
        <taxon>Metazoa</taxon>
        <taxon>Porifera</taxon>
        <taxon>Demospongiae</taxon>
        <taxon>Heteroscleromorpha</taxon>
        <taxon>Haplosclerida</taxon>
        <taxon>Niphatidae</taxon>
        <taxon>Amphimedon</taxon>
    </lineage>
</organism>
<dbReference type="RefSeq" id="XP_019856440.1">
    <property type="nucleotide sequence ID" value="XM_020000881.1"/>
</dbReference>
<keyword evidence="3" id="KW-1185">Reference proteome</keyword>
<dbReference type="InterPro" id="IPR000488">
    <property type="entry name" value="Death_dom"/>
</dbReference>
<dbReference type="PROSITE" id="PS50017">
    <property type="entry name" value="DEATH_DOMAIN"/>
    <property type="match status" value="1"/>
</dbReference>
<reference evidence="2" key="2">
    <citation type="submission" date="2024-06" db="UniProtKB">
        <authorList>
            <consortium name="EnsemblMetazoa"/>
        </authorList>
    </citation>
    <scope>IDENTIFICATION</scope>
</reference>
<dbReference type="GO" id="GO:0007165">
    <property type="term" value="P:signal transduction"/>
    <property type="evidence" value="ECO:0007669"/>
    <property type="project" value="InterPro"/>
</dbReference>
<protein>
    <recommendedName>
        <fullName evidence="1">Death domain-containing protein</fullName>
    </recommendedName>
</protein>
<accession>A0AAN0JHD1</accession>
<dbReference type="GeneID" id="109584975"/>
<dbReference type="Proteomes" id="UP000007879">
    <property type="component" value="Unassembled WGS sequence"/>
</dbReference>